<evidence type="ECO:0000313" key="1">
    <source>
        <dbReference type="EMBL" id="GAA3978066.1"/>
    </source>
</evidence>
<dbReference type="SUPFAM" id="SSF56801">
    <property type="entry name" value="Acetyl-CoA synthetase-like"/>
    <property type="match status" value="1"/>
</dbReference>
<organism evidence="1 2">
    <name type="scientific">Allohahella marinimesophila</name>
    <dbReference type="NCBI Taxonomy" id="1054972"/>
    <lineage>
        <taxon>Bacteria</taxon>
        <taxon>Pseudomonadati</taxon>
        <taxon>Pseudomonadota</taxon>
        <taxon>Gammaproteobacteria</taxon>
        <taxon>Oceanospirillales</taxon>
        <taxon>Hahellaceae</taxon>
        <taxon>Allohahella</taxon>
    </lineage>
</organism>
<reference evidence="2" key="1">
    <citation type="journal article" date="2019" name="Int. J. Syst. Evol. Microbiol.">
        <title>The Global Catalogue of Microorganisms (GCM) 10K type strain sequencing project: providing services to taxonomists for standard genome sequencing and annotation.</title>
        <authorList>
            <consortium name="The Broad Institute Genomics Platform"/>
            <consortium name="The Broad Institute Genome Sequencing Center for Infectious Disease"/>
            <person name="Wu L."/>
            <person name="Ma J."/>
        </authorList>
    </citation>
    <scope>NUCLEOTIDE SEQUENCE [LARGE SCALE GENOMIC DNA]</scope>
    <source>
        <strain evidence="2">JCM 17555</strain>
    </source>
</reference>
<evidence type="ECO:0000313" key="2">
    <source>
        <dbReference type="Proteomes" id="UP001501337"/>
    </source>
</evidence>
<proteinExistence type="predicted"/>
<comment type="caution">
    <text evidence="1">The sequence shown here is derived from an EMBL/GenBank/DDBJ whole genome shotgun (WGS) entry which is preliminary data.</text>
</comment>
<sequence length="449" mass="50848">MNNLISKYLFFYPATLLKGERVASYLREAREFQFKSSEEIERHQLRQLNKLLKHAYETTAYYNSTLGIKSSGPLNSLAELKAIPLLDKKQLIENFTDICSSKKFRLVTTKTTGGSTGQAVTLRKNSYALAKERAVTARGYEWAGVKIGAPQARLWGIPLEVENRLYYKVVDLIANRKRISAFNLTSAAMKNYLETLQTFQPHYLYGYASAIEEFVRFLYNEGCELPKSIKSIISTSEVLTPTLRENIRQFSGLQVFNEYGCGEVGSIAHECAYGSLHLMADNLIVEVLDEVGQPANEGELVVTDLYNYATPLIRYRLKDFGTLDNKSCECGATLPVLKEIHGRAYDMILTRSGRKYHPEILMYVFESFKKQNLGIDQFQVVQNDFELFTISIVAGAGYSRAAETTILAKVQEVLEMPVTMEFLYVQNIEREPSGKIRLIKSEIASRANL</sequence>
<dbReference type="RefSeq" id="WP_344809459.1">
    <property type="nucleotide sequence ID" value="NZ_BAABBO010000022.1"/>
</dbReference>
<accession>A0ABP7Q8K1</accession>
<gene>
    <name evidence="1" type="ORF">GCM10022278_38440</name>
</gene>
<dbReference type="PANTHER" id="PTHR36932:SF1">
    <property type="entry name" value="CAPSULAR POLYSACCHARIDE BIOSYNTHESIS PROTEIN"/>
    <property type="match status" value="1"/>
</dbReference>
<protein>
    <submittedName>
        <fullName evidence="1">AMP-binding protein</fullName>
    </submittedName>
</protein>
<dbReference type="InterPro" id="IPR042099">
    <property type="entry name" value="ANL_N_sf"/>
</dbReference>
<name>A0ABP7Q8K1_9GAMM</name>
<dbReference type="PANTHER" id="PTHR36932">
    <property type="entry name" value="CAPSULAR POLYSACCHARIDE BIOSYNTHESIS PROTEIN"/>
    <property type="match status" value="1"/>
</dbReference>
<dbReference type="Gene3D" id="3.40.50.12780">
    <property type="entry name" value="N-terminal domain of ligase-like"/>
    <property type="match status" value="1"/>
</dbReference>
<keyword evidence="2" id="KW-1185">Reference proteome</keyword>
<dbReference type="InterPro" id="IPR053158">
    <property type="entry name" value="CapK_Type1_Caps_Biosynth"/>
</dbReference>
<dbReference type="EMBL" id="BAABBO010000022">
    <property type="protein sequence ID" value="GAA3978066.1"/>
    <property type="molecule type" value="Genomic_DNA"/>
</dbReference>
<dbReference type="Proteomes" id="UP001501337">
    <property type="component" value="Unassembled WGS sequence"/>
</dbReference>